<accession>A0A7R9ITZ0</accession>
<sequence length="115" mass="13160">MSFLLPSFGTSKTQSNLQEVDELHEEWVSKHSIDNHLLPPHPTIPHIMKHHSLHAQFLLGLQLCALQEPEDILCLFEMIQSTCVPTLSLYVCALSQTKLTEQPPLKALKRREERP</sequence>
<gene>
    <name evidence="1" type="ORF">TTEB3V08_LOCUS12251</name>
</gene>
<organism evidence="1">
    <name type="scientific">Timema tahoe</name>
    <dbReference type="NCBI Taxonomy" id="61484"/>
    <lineage>
        <taxon>Eukaryota</taxon>
        <taxon>Metazoa</taxon>
        <taxon>Ecdysozoa</taxon>
        <taxon>Arthropoda</taxon>
        <taxon>Hexapoda</taxon>
        <taxon>Insecta</taxon>
        <taxon>Pterygota</taxon>
        <taxon>Neoptera</taxon>
        <taxon>Polyneoptera</taxon>
        <taxon>Phasmatodea</taxon>
        <taxon>Timematodea</taxon>
        <taxon>Timematoidea</taxon>
        <taxon>Timematidae</taxon>
        <taxon>Timema</taxon>
    </lineage>
</organism>
<proteinExistence type="predicted"/>
<dbReference type="EMBL" id="OE013243">
    <property type="protein sequence ID" value="CAD7464372.1"/>
    <property type="molecule type" value="Genomic_DNA"/>
</dbReference>
<protein>
    <submittedName>
        <fullName evidence="1">Uncharacterized protein</fullName>
    </submittedName>
</protein>
<dbReference type="AlphaFoldDB" id="A0A7R9ITZ0"/>
<reference evidence="1" key="1">
    <citation type="submission" date="2020-11" db="EMBL/GenBank/DDBJ databases">
        <authorList>
            <person name="Tran Van P."/>
        </authorList>
    </citation>
    <scope>NUCLEOTIDE SEQUENCE</scope>
</reference>
<name>A0A7R9ITZ0_9NEOP</name>
<evidence type="ECO:0000313" key="1">
    <source>
        <dbReference type="EMBL" id="CAD7464372.1"/>
    </source>
</evidence>